<evidence type="ECO:0000313" key="1">
    <source>
        <dbReference type="EMBL" id="CAA6823693.1"/>
    </source>
</evidence>
<dbReference type="PANTHER" id="PTHR34817">
    <property type="entry name" value="NUCLEOTIDYLTRANSFERASE"/>
    <property type="match status" value="1"/>
</dbReference>
<proteinExistence type="predicted"/>
<dbReference type="Pfam" id="PF10127">
    <property type="entry name" value="RlaP"/>
    <property type="match status" value="1"/>
</dbReference>
<dbReference type="PANTHER" id="PTHR34817:SF2">
    <property type="entry name" value="NUCLEOTIDYLTRANSFERASE"/>
    <property type="match status" value="1"/>
</dbReference>
<organism evidence="1">
    <name type="scientific">uncultured Aureispira sp</name>
    <dbReference type="NCBI Taxonomy" id="1331704"/>
    <lineage>
        <taxon>Bacteria</taxon>
        <taxon>Pseudomonadati</taxon>
        <taxon>Bacteroidota</taxon>
        <taxon>Saprospiria</taxon>
        <taxon>Saprospirales</taxon>
        <taxon>Saprospiraceae</taxon>
        <taxon>Aureispira</taxon>
        <taxon>environmental samples</taxon>
    </lineage>
</organism>
<sequence>MKNLILERLKELELKHNIRILYACESGSRAWGFASPNSDWDVRFIYVHTQDWYLSIDEQKDMLDFAIDANELDLAGWELRKTLRLFRGSNASPFEWLQSPIVYLDPYDFKSRLWNLTEAYFKPRSVAFHYLGLAKSSSKKGLVDGLMDIKKYFYVLRPLLAAHWICNKKTAPPMEFAPLLEQIKSEEKLYTAIQALTEKKVAAQEGDFIEPVPIIQEFIKKSLGELGLKAKELPAEQTNNALLNDLFRDSIHSYHVDN</sequence>
<keyword evidence="1" id="KW-0808">Transferase</keyword>
<dbReference type="EMBL" id="CACVAQ010000331">
    <property type="protein sequence ID" value="CAA6823693.1"/>
    <property type="molecule type" value="Genomic_DNA"/>
</dbReference>
<dbReference type="AlphaFoldDB" id="A0A6S6U4E8"/>
<name>A0A6S6U4E8_9BACT</name>
<dbReference type="InterPro" id="IPR018775">
    <property type="entry name" value="RlaP"/>
</dbReference>
<protein>
    <submittedName>
        <fullName evidence="1">Nucleotidyltransferase</fullName>
    </submittedName>
</protein>
<reference evidence="1" key="1">
    <citation type="submission" date="2020-01" db="EMBL/GenBank/DDBJ databases">
        <authorList>
            <person name="Meier V. D."/>
            <person name="Meier V D."/>
        </authorList>
    </citation>
    <scope>NUCLEOTIDE SEQUENCE</scope>
    <source>
        <strain evidence="1">HLG_WM_MAG_10</strain>
    </source>
</reference>
<gene>
    <name evidence="1" type="ORF">HELGO_WM19148</name>
</gene>
<dbReference type="GO" id="GO:0016740">
    <property type="term" value="F:transferase activity"/>
    <property type="evidence" value="ECO:0007669"/>
    <property type="project" value="UniProtKB-KW"/>
</dbReference>
<accession>A0A6S6U4E8</accession>